<comment type="caution">
    <text evidence="2">The sequence shown here is derived from an EMBL/GenBank/DDBJ whole genome shotgun (WGS) entry which is preliminary data.</text>
</comment>
<dbReference type="GO" id="GO:0046983">
    <property type="term" value="F:protein dimerization activity"/>
    <property type="evidence" value="ECO:0007669"/>
    <property type="project" value="InterPro"/>
</dbReference>
<feature type="domain" description="HAT C-terminal dimerisation" evidence="1">
    <location>
        <begin position="15"/>
        <end position="64"/>
    </location>
</feature>
<gene>
    <name evidence="2" type="ORF">LSAT_V11C300147210</name>
</gene>
<sequence>MNGKRSKIDGKKRTVLIVARMTKDIFSIQVTTMVSESTFNTCDVYRTRLNTPIFEELVCTQDWVRKSRKAIIDDDEDIFKDDDIVLDIHYVLVLIHTD</sequence>
<dbReference type="EMBL" id="NBSK02000003">
    <property type="protein sequence ID" value="KAJ0216273.1"/>
    <property type="molecule type" value="Genomic_DNA"/>
</dbReference>
<organism evidence="2 3">
    <name type="scientific">Lactuca sativa</name>
    <name type="common">Garden lettuce</name>
    <dbReference type="NCBI Taxonomy" id="4236"/>
    <lineage>
        <taxon>Eukaryota</taxon>
        <taxon>Viridiplantae</taxon>
        <taxon>Streptophyta</taxon>
        <taxon>Embryophyta</taxon>
        <taxon>Tracheophyta</taxon>
        <taxon>Spermatophyta</taxon>
        <taxon>Magnoliopsida</taxon>
        <taxon>eudicotyledons</taxon>
        <taxon>Gunneridae</taxon>
        <taxon>Pentapetalae</taxon>
        <taxon>asterids</taxon>
        <taxon>campanulids</taxon>
        <taxon>Asterales</taxon>
        <taxon>Asteraceae</taxon>
        <taxon>Cichorioideae</taxon>
        <taxon>Cichorieae</taxon>
        <taxon>Lactucinae</taxon>
        <taxon>Lactuca</taxon>
    </lineage>
</organism>
<protein>
    <recommendedName>
        <fullName evidence="1">HAT C-terminal dimerisation domain-containing protein</fullName>
    </recommendedName>
</protein>
<evidence type="ECO:0000313" key="3">
    <source>
        <dbReference type="Proteomes" id="UP000235145"/>
    </source>
</evidence>
<dbReference type="InterPro" id="IPR008906">
    <property type="entry name" value="HATC_C_dom"/>
</dbReference>
<dbReference type="Pfam" id="PF05699">
    <property type="entry name" value="Dimer_Tnp_hAT"/>
    <property type="match status" value="1"/>
</dbReference>
<dbReference type="AlphaFoldDB" id="A0A9R1W382"/>
<reference evidence="2 3" key="1">
    <citation type="journal article" date="2017" name="Nat. Commun.">
        <title>Genome assembly with in vitro proximity ligation data and whole-genome triplication in lettuce.</title>
        <authorList>
            <person name="Reyes-Chin-Wo S."/>
            <person name="Wang Z."/>
            <person name="Yang X."/>
            <person name="Kozik A."/>
            <person name="Arikit S."/>
            <person name="Song C."/>
            <person name="Xia L."/>
            <person name="Froenicke L."/>
            <person name="Lavelle D.O."/>
            <person name="Truco M.J."/>
            <person name="Xia R."/>
            <person name="Zhu S."/>
            <person name="Xu C."/>
            <person name="Xu H."/>
            <person name="Xu X."/>
            <person name="Cox K."/>
            <person name="Korf I."/>
            <person name="Meyers B.C."/>
            <person name="Michelmore R.W."/>
        </authorList>
    </citation>
    <scope>NUCLEOTIDE SEQUENCE [LARGE SCALE GENOMIC DNA]</scope>
    <source>
        <strain evidence="3">cv. Salinas</strain>
        <tissue evidence="2">Seedlings</tissue>
    </source>
</reference>
<name>A0A9R1W382_LACSA</name>
<proteinExistence type="predicted"/>
<evidence type="ECO:0000313" key="2">
    <source>
        <dbReference type="EMBL" id="KAJ0216273.1"/>
    </source>
</evidence>
<dbReference type="PANTHER" id="PTHR23272:SF190">
    <property type="entry name" value="ZINC FINGER, BED-TYPE-RELATED"/>
    <property type="match status" value="1"/>
</dbReference>
<dbReference type="Proteomes" id="UP000235145">
    <property type="component" value="Unassembled WGS sequence"/>
</dbReference>
<accession>A0A9R1W382</accession>
<evidence type="ECO:0000259" key="1">
    <source>
        <dbReference type="Pfam" id="PF05699"/>
    </source>
</evidence>
<keyword evidence="3" id="KW-1185">Reference proteome</keyword>
<dbReference type="PANTHER" id="PTHR23272">
    <property type="entry name" value="BED FINGER-RELATED"/>
    <property type="match status" value="1"/>
</dbReference>